<evidence type="ECO:0000256" key="1">
    <source>
        <dbReference type="ARBA" id="ARBA00022729"/>
    </source>
</evidence>
<name>A0ABW4YID4_9BACL</name>
<dbReference type="Proteomes" id="UP001597362">
    <property type="component" value="Unassembled WGS sequence"/>
</dbReference>
<dbReference type="SUPFAM" id="SSF53850">
    <property type="entry name" value="Periplasmic binding protein-like II"/>
    <property type="match status" value="1"/>
</dbReference>
<gene>
    <name evidence="4" type="ORF">ACFSJH_05775</name>
</gene>
<dbReference type="InterPro" id="IPR050490">
    <property type="entry name" value="Bact_solute-bd_prot1"/>
</dbReference>
<feature type="compositionally biased region" description="Basic and acidic residues" evidence="2">
    <location>
        <begin position="48"/>
        <end position="77"/>
    </location>
</feature>
<dbReference type="PROSITE" id="PS51257">
    <property type="entry name" value="PROKAR_LIPOPROTEIN"/>
    <property type="match status" value="1"/>
</dbReference>
<dbReference type="Gene3D" id="3.40.190.10">
    <property type="entry name" value="Periplasmic binding protein-like II"/>
    <property type="match status" value="3"/>
</dbReference>
<dbReference type="PANTHER" id="PTHR43649:SF33">
    <property type="entry name" value="POLYGALACTURONAN_RHAMNOGALACTURONAN-BINDING PROTEIN YTCQ"/>
    <property type="match status" value="1"/>
</dbReference>
<protein>
    <submittedName>
        <fullName evidence="4">Extracellular solute-binding protein</fullName>
    </submittedName>
</protein>
<keyword evidence="5" id="KW-1185">Reference proteome</keyword>
<organism evidence="4 5">
    <name type="scientific">Paenibacillus yanchengensis</name>
    <dbReference type="NCBI Taxonomy" id="2035833"/>
    <lineage>
        <taxon>Bacteria</taxon>
        <taxon>Bacillati</taxon>
        <taxon>Bacillota</taxon>
        <taxon>Bacilli</taxon>
        <taxon>Bacillales</taxon>
        <taxon>Paenibacillaceae</taxon>
        <taxon>Paenibacillus</taxon>
    </lineage>
</organism>
<feature type="chain" id="PRO_5046047604" evidence="3">
    <location>
        <begin position="26"/>
        <end position="564"/>
    </location>
</feature>
<dbReference type="CDD" id="cd13580">
    <property type="entry name" value="PBP2_AlgQ_like_1"/>
    <property type="match status" value="1"/>
</dbReference>
<evidence type="ECO:0000313" key="4">
    <source>
        <dbReference type="EMBL" id="MFD2115243.1"/>
    </source>
</evidence>
<keyword evidence="1 3" id="KW-0732">Signal</keyword>
<accession>A0ABW4YID4</accession>
<dbReference type="PANTHER" id="PTHR43649">
    <property type="entry name" value="ARABINOSE-BINDING PROTEIN-RELATED"/>
    <property type="match status" value="1"/>
</dbReference>
<dbReference type="EMBL" id="JBHUHO010000014">
    <property type="protein sequence ID" value="MFD2115243.1"/>
    <property type="molecule type" value="Genomic_DNA"/>
</dbReference>
<evidence type="ECO:0000256" key="3">
    <source>
        <dbReference type="SAM" id="SignalP"/>
    </source>
</evidence>
<feature type="region of interest" description="Disordered" evidence="2">
    <location>
        <begin position="27"/>
        <end position="77"/>
    </location>
</feature>
<proteinExistence type="predicted"/>
<dbReference type="RefSeq" id="WP_377770273.1">
    <property type="nucleotide sequence ID" value="NZ_JBHUHO010000014.1"/>
</dbReference>
<evidence type="ECO:0000313" key="5">
    <source>
        <dbReference type="Proteomes" id="UP001597362"/>
    </source>
</evidence>
<comment type="caution">
    <text evidence="4">The sequence shown here is derived from an EMBL/GenBank/DDBJ whole genome shotgun (WGS) entry which is preliminary data.</text>
</comment>
<feature type="signal peptide" evidence="3">
    <location>
        <begin position="1"/>
        <end position="25"/>
    </location>
</feature>
<feature type="compositionally biased region" description="Polar residues" evidence="2">
    <location>
        <begin position="34"/>
        <end position="46"/>
    </location>
</feature>
<reference evidence="5" key="1">
    <citation type="journal article" date="2019" name="Int. J. Syst. Evol. Microbiol.">
        <title>The Global Catalogue of Microorganisms (GCM) 10K type strain sequencing project: providing services to taxonomists for standard genome sequencing and annotation.</title>
        <authorList>
            <consortium name="The Broad Institute Genomics Platform"/>
            <consortium name="The Broad Institute Genome Sequencing Center for Infectious Disease"/>
            <person name="Wu L."/>
            <person name="Ma J."/>
        </authorList>
    </citation>
    <scope>NUCLEOTIDE SEQUENCE [LARGE SCALE GENOMIC DNA]</scope>
    <source>
        <strain evidence="5">GH52</strain>
    </source>
</reference>
<sequence length="564" mass="63044">MGKKKTVHVYFLVLMVLMLALTACSGGQGKDPATSPTGNSGSQTPDANKPDDGPFTKYDPPIEIHSVRGSLPDDRFRNGETMENNVWTQEYEQELGIKLVYDWLADPNGGDESAFNKKLNVAIGSNDLPDVFGVSIKQLSQLVESEQIQDLTSVYETYASEDLKELGMQDGGLALKAATFDGKLMAIPKFAGNIEAADVIWIRTDWLEKLKLDPPTTMDDVFKIAEAFKTQDPDGNSKDDTFGIAITKDLYGGVSNLTGFFNGYHAYPNIWIKDAEGKLAYGNVQPEMKNALAKLQEMYKAGLLDREFAVKDGSKVIESISQNKVGIQYGANWNSYYPLNDARKQNPGMDWKPYPIVSIDDQPARPGLAFGIYEFYVAAKQFKNPEVIVKMLNLQHERFYGETADWKKYSTAEDGTEIFQYPVFQVFPPNKNIPDNFEAIKKAFETKDASNLNQEQKDNYDKIASYLGGDDTHWAVDRQSGPKDSAFEALTMYKDIAKTTEFIGANTPSMVTKKGTLDKIEKEVFTKIIMGSASIDEFDKFVADWHKLGGDDMTKEVNDWYAEQ</sequence>
<evidence type="ECO:0000256" key="2">
    <source>
        <dbReference type="SAM" id="MobiDB-lite"/>
    </source>
</evidence>